<evidence type="ECO:0000256" key="5">
    <source>
        <dbReference type="ARBA" id="ARBA00023002"/>
    </source>
</evidence>
<dbReference type="SUPFAM" id="SSF54373">
    <property type="entry name" value="FAD-linked reductases, C-terminal domain"/>
    <property type="match status" value="1"/>
</dbReference>
<dbReference type="AlphaFoldDB" id="A0AAN6RJA8"/>
<accession>A0AAN6RJA8</accession>
<dbReference type="InterPro" id="IPR000172">
    <property type="entry name" value="GMC_OxRdtase_N"/>
</dbReference>
<comment type="caution">
    <text evidence="10">The sequence shown here is derived from an EMBL/GenBank/DDBJ whole genome shotgun (WGS) entry which is preliminary data.</text>
</comment>
<feature type="binding site" evidence="7">
    <location>
        <position position="402"/>
    </location>
    <ligand>
        <name>FAD</name>
        <dbReference type="ChEBI" id="CHEBI:57692"/>
    </ligand>
</feature>
<feature type="compositionally biased region" description="Low complexity" evidence="8">
    <location>
        <begin position="440"/>
        <end position="454"/>
    </location>
</feature>
<dbReference type="Gene3D" id="4.10.450.10">
    <property type="entry name" value="Glucose Oxidase, domain 2"/>
    <property type="match status" value="1"/>
</dbReference>
<keyword evidence="3" id="KW-0285">Flavoprotein</keyword>
<evidence type="ECO:0000256" key="8">
    <source>
        <dbReference type="SAM" id="MobiDB-lite"/>
    </source>
</evidence>
<feature type="active site" description="Proton acceptor" evidence="6">
    <location>
        <position position="412"/>
    </location>
</feature>
<dbReference type="GO" id="GO:0016614">
    <property type="term" value="F:oxidoreductase activity, acting on CH-OH group of donors"/>
    <property type="evidence" value="ECO:0007669"/>
    <property type="project" value="InterPro"/>
</dbReference>
<dbReference type="Pfam" id="PF05199">
    <property type="entry name" value="GMC_oxred_C"/>
    <property type="match status" value="1"/>
</dbReference>
<dbReference type="Gene3D" id="3.50.50.60">
    <property type="entry name" value="FAD/NAD(P)-binding domain"/>
    <property type="match status" value="1"/>
</dbReference>
<dbReference type="Proteomes" id="UP001280581">
    <property type="component" value="Unassembled WGS sequence"/>
</dbReference>
<keyword evidence="5" id="KW-0560">Oxidoreductase</keyword>
<dbReference type="PIRSF" id="PIRSF000137">
    <property type="entry name" value="Alcohol_oxidase"/>
    <property type="match status" value="1"/>
</dbReference>
<feature type="active site" description="Proton donor" evidence="6">
    <location>
        <position position="369"/>
    </location>
</feature>
<evidence type="ECO:0000256" key="6">
    <source>
        <dbReference type="PIRSR" id="PIRSR000137-1"/>
    </source>
</evidence>
<dbReference type="PANTHER" id="PTHR11552:SF201">
    <property type="entry name" value="GLUCOSE-METHANOL-CHOLINE OXIDOREDUCTASE N-TERMINAL DOMAIN-CONTAINING PROTEIN"/>
    <property type="match status" value="1"/>
</dbReference>
<dbReference type="PROSITE" id="PS00624">
    <property type="entry name" value="GMC_OXRED_2"/>
    <property type="match status" value="1"/>
</dbReference>
<dbReference type="InterPro" id="IPR007867">
    <property type="entry name" value="GMC_OxRtase_C"/>
</dbReference>
<dbReference type="EMBL" id="WVTA01000004">
    <property type="protein sequence ID" value="KAK3213817.1"/>
    <property type="molecule type" value="Genomic_DNA"/>
</dbReference>
<dbReference type="GO" id="GO:0050660">
    <property type="term" value="F:flavin adenine dinucleotide binding"/>
    <property type="evidence" value="ECO:0007669"/>
    <property type="project" value="InterPro"/>
</dbReference>
<keyword evidence="4 7" id="KW-0274">FAD</keyword>
<dbReference type="Pfam" id="PF00732">
    <property type="entry name" value="GMC_oxred_N"/>
    <property type="match status" value="1"/>
</dbReference>
<evidence type="ECO:0000256" key="4">
    <source>
        <dbReference type="ARBA" id="ARBA00022827"/>
    </source>
</evidence>
<dbReference type="InterPro" id="IPR036188">
    <property type="entry name" value="FAD/NAD-bd_sf"/>
</dbReference>
<sequence>MYAPPSNLSDLLPYEESLHGGGGPISSTFQRSVYTLYSQYVRPTLEAQGFNPTHDGNNGNANGANFLPLAIYPFNYTRSYAGFAYSEVESRPNLEVRTNCQVSRIIWASTEGNVTASELAYIPADGLSNQKNQVYGREIVISTGTIQSPQILELSGIGDPDILQALNITLVVELPSVGTSLRDPPVTNYWPIQFKILDNASLFGNEFIQNSIDLEPASKILLPADYAAASAWLNSTSSIPGLGAAQLEVFKELWYTDQPLIEFAWQYQTANVTPYCLVPLSQGTVHINSSDPLHPPLIDPNYNVVNATINGTVAQWDMWFLAKAAQYYTRLLATSEPMSSVVSATVPHYNLPFEAWYEAIYQQTGSSQHLTGGNSMLMREAGGVVDTELRVYGTTNVRVVDGSIFPYQPSAHPMGVTYALAVRAARIFQAGRYTETTELPSSNTSASATASFPAGGSGGNDGAPTTTGVPP</sequence>
<feature type="domain" description="Glucose-methanol-choline oxidoreductase N-terminal" evidence="9">
    <location>
        <begin position="144"/>
        <end position="158"/>
    </location>
</feature>
<protein>
    <recommendedName>
        <fullName evidence="9">Glucose-methanol-choline oxidoreductase N-terminal domain-containing protein</fullName>
    </recommendedName>
</protein>
<dbReference type="SUPFAM" id="SSF51905">
    <property type="entry name" value="FAD/NAD(P)-binding domain"/>
    <property type="match status" value="1"/>
</dbReference>
<evidence type="ECO:0000256" key="2">
    <source>
        <dbReference type="ARBA" id="ARBA00010790"/>
    </source>
</evidence>
<dbReference type="Gene3D" id="3.30.560.10">
    <property type="entry name" value="Glucose Oxidase, domain 3"/>
    <property type="match status" value="1"/>
</dbReference>
<comment type="similarity">
    <text evidence="2">Belongs to the GMC oxidoreductase family.</text>
</comment>
<evidence type="ECO:0000256" key="7">
    <source>
        <dbReference type="PIRSR" id="PIRSR000137-2"/>
    </source>
</evidence>
<keyword evidence="11" id="KW-1185">Reference proteome</keyword>
<comment type="cofactor">
    <cofactor evidence="1 7">
        <name>FAD</name>
        <dbReference type="ChEBI" id="CHEBI:57692"/>
    </cofactor>
</comment>
<feature type="binding site" evidence="7">
    <location>
        <position position="102"/>
    </location>
    <ligand>
        <name>FAD</name>
        <dbReference type="ChEBI" id="CHEBI:57692"/>
    </ligand>
</feature>
<evidence type="ECO:0000313" key="10">
    <source>
        <dbReference type="EMBL" id="KAK3213817.1"/>
    </source>
</evidence>
<name>A0AAN6RJA8_9PLEO</name>
<evidence type="ECO:0000313" key="11">
    <source>
        <dbReference type="Proteomes" id="UP001280581"/>
    </source>
</evidence>
<evidence type="ECO:0000259" key="9">
    <source>
        <dbReference type="PROSITE" id="PS00624"/>
    </source>
</evidence>
<organism evidence="10 11">
    <name type="scientific">Pseudopithomyces chartarum</name>
    <dbReference type="NCBI Taxonomy" id="1892770"/>
    <lineage>
        <taxon>Eukaryota</taxon>
        <taxon>Fungi</taxon>
        <taxon>Dikarya</taxon>
        <taxon>Ascomycota</taxon>
        <taxon>Pezizomycotina</taxon>
        <taxon>Dothideomycetes</taxon>
        <taxon>Pleosporomycetidae</taxon>
        <taxon>Pleosporales</taxon>
        <taxon>Massarineae</taxon>
        <taxon>Didymosphaeriaceae</taxon>
        <taxon>Pseudopithomyces</taxon>
    </lineage>
</organism>
<feature type="region of interest" description="Disordered" evidence="8">
    <location>
        <begin position="436"/>
        <end position="471"/>
    </location>
</feature>
<evidence type="ECO:0000256" key="1">
    <source>
        <dbReference type="ARBA" id="ARBA00001974"/>
    </source>
</evidence>
<proteinExistence type="inferred from homology"/>
<dbReference type="InterPro" id="IPR012132">
    <property type="entry name" value="GMC_OxRdtase"/>
</dbReference>
<evidence type="ECO:0000256" key="3">
    <source>
        <dbReference type="ARBA" id="ARBA00022630"/>
    </source>
</evidence>
<gene>
    <name evidence="10" type="ORF">GRF29_28g1167074</name>
</gene>
<dbReference type="InterPro" id="IPR027424">
    <property type="entry name" value="Glucose_Oxidase_domain_2"/>
</dbReference>
<reference evidence="10 11" key="1">
    <citation type="submission" date="2021-02" db="EMBL/GenBank/DDBJ databases">
        <title>Genome assembly of Pseudopithomyces chartarum.</title>
        <authorList>
            <person name="Jauregui R."/>
            <person name="Singh J."/>
            <person name="Voisey C."/>
        </authorList>
    </citation>
    <scope>NUCLEOTIDE SEQUENCE [LARGE SCALE GENOMIC DNA]</scope>
    <source>
        <strain evidence="10 11">AGR01</strain>
    </source>
</reference>
<dbReference type="PANTHER" id="PTHR11552">
    <property type="entry name" value="GLUCOSE-METHANOL-CHOLINE GMC OXIDOREDUCTASE"/>
    <property type="match status" value="1"/>
</dbReference>